<evidence type="ECO:0000256" key="9">
    <source>
        <dbReference type="ARBA" id="ARBA00023204"/>
    </source>
</evidence>
<protein>
    <recommendedName>
        <fullName evidence="12">DNA 3'-5' helicase</fullName>
        <ecNumber evidence="12">5.6.2.4</ecNumber>
    </recommendedName>
</protein>
<dbReference type="PANTHER" id="PTHR11070">
    <property type="entry name" value="UVRD / RECB / PCRA DNA HELICASE FAMILY MEMBER"/>
    <property type="match status" value="1"/>
</dbReference>
<comment type="catalytic activity">
    <reaction evidence="13">
        <text>ATP + H2O = ADP + phosphate + H(+)</text>
        <dbReference type="Rhea" id="RHEA:13065"/>
        <dbReference type="ChEBI" id="CHEBI:15377"/>
        <dbReference type="ChEBI" id="CHEBI:15378"/>
        <dbReference type="ChEBI" id="CHEBI:30616"/>
        <dbReference type="ChEBI" id="CHEBI:43474"/>
        <dbReference type="ChEBI" id="CHEBI:456216"/>
        <dbReference type="EC" id="5.6.2.4"/>
    </reaction>
</comment>
<gene>
    <name evidence="17" type="ORF">KK083_19620</name>
</gene>
<evidence type="ECO:0000256" key="12">
    <source>
        <dbReference type="ARBA" id="ARBA00034808"/>
    </source>
</evidence>
<keyword evidence="1" id="KW-0540">Nuclease</keyword>
<dbReference type="InterPro" id="IPR000212">
    <property type="entry name" value="DNA_helicase_UvrD/REP"/>
</dbReference>
<sequence>MVRTFSIYRSSAGSGKTRTLAKEYLKLALQYRADYYKYILAVTFTNKASQEMKDRILAYLDDFARARPSELAEELKSELSLDAQTFQQYSQAAQAAILHQYAQFSISTIDAFFQKVIRSFTRESGLIGDYRLEVEHDTVLEEVIDNLIDELGNNRELTEWVVEFAKENLENERAWDVRYSLIEFAREIFREEFKAIEDDVNTTTAQPGFFKRLKNQLWAQKNIFLGKVSKPAQEALEIIQANGWIAEDFSYGKGSGIITFFSQYAGEKNLSRFKPPSGRLRTYFTEPENWPGKRSPHAAVIRRVAGEKLVPGLLSIIAAYDEHFTSALSAEMVLKNLYVFGLIADIARKLKEYKDENNVMLLADAPKFLNGVIRDSDTPFIYEKVGSFYRNYLIDEFQDTSGMQWKNFQPLIMNSLDQGYPGLVVGDVKQAIYRWRGGDLNLLQHEIVSHVGEQRVSVKALDRNFRSAQQVVSFNNAVFGTASKIVATETGASIPLQAYTDVVQKTSRLDEGFVQVTFIREPAPEEKQLSIQEEPDAEAVASKWHAAALDQLPLTLEELQQNGVALKDIAILVRKNDEGQRIATHLLHHKNSGKAKPGCHYDVVSNESLRIDGASSVNLLLGAMRYLLNPEDSIARAQLGYEFSRLHEPERDLSLVFAVANQAIFENNLPEAFTERKPALKKLSLIELTESLIGIFDLGSQQGELVYLQAFQDLVLDFYNRERNDLGAFLEWWEDNRHKKSVQISGDVNAAQILTIHKSKGLQFKYVIIPFCAWSMDHDNWQAPNLWVRSEQEPFANAGYLPVRYSKILEQTSFAPYYKEEHTRSYLDNLNLLYVALTRAEYGLIITAPHPDIRSTKNTVAALLCNSIRASETLQPAWNEAEAMYKSGVHKAGVAQQHEETGHLSLSAYLSSPWREKLVIRQSGASYFNGVDEEQRGKVTYGIHMHAVLSRMKYADEIESRLDEIILEGLITAAEKSTLYKELIALLAINEVGQWFTRQWKVQTEVPILLPGGGESRLDRLIWKDKKAIVIDFKTGDQKKDDNKQVLAYIETLRQMNFLDVTGYLLYLRDKEVVEVKPGGKQKVVKKVEDKDQMSLF</sequence>
<evidence type="ECO:0000256" key="11">
    <source>
        <dbReference type="ARBA" id="ARBA00034617"/>
    </source>
</evidence>
<evidence type="ECO:0000256" key="10">
    <source>
        <dbReference type="ARBA" id="ARBA00023235"/>
    </source>
</evidence>
<keyword evidence="7 14" id="KW-0067">ATP-binding</keyword>
<dbReference type="PROSITE" id="PS51217">
    <property type="entry name" value="UVRD_HELICASE_CTER"/>
    <property type="match status" value="1"/>
</dbReference>
<keyword evidence="4 14" id="KW-0378">Hydrolase</keyword>
<evidence type="ECO:0000256" key="2">
    <source>
        <dbReference type="ARBA" id="ARBA00022741"/>
    </source>
</evidence>
<dbReference type="EMBL" id="JAHESF010000021">
    <property type="protein sequence ID" value="MBT1699114.1"/>
    <property type="molecule type" value="Genomic_DNA"/>
</dbReference>
<evidence type="ECO:0000259" key="15">
    <source>
        <dbReference type="PROSITE" id="PS51198"/>
    </source>
</evidence>
<dbReference type="Gene3D" id="1.10.3170.10">
    <property type="entry name" value="Recbcd, chain B, domain 2"/>
    <property type="match status" value="1"/>
</dbReference>
<evidence type="ECO:0000256" key="5">
    <source>
        <dbReference type="ARBA" id="ARBA00022806"/>
    </source>
</evidence>
<dbReference type="InterPro" id="IPR038726">
    <property type="entry name" value="PDDEXK_AddAB-type"/>
</dbReference>
<keyword evidence="3" id="KW-0227">DNA damage</keyword>
<keyword evidence="10" id="KW-0413">Isomerase</keyword>
<dbReference type="Pfam" id="PF13361">
    <property type="entry name" value="UvrD_C"/>
    <property type="match status" value="1"/>
</dbReference>
<dbReference type="Pfam" id="PF00580">
    <property type="entry name" value="UvrD-helicase"/>
    <property type="match status" value="1"/>
</dbReference>
<comment type="catalytic activity">
    <reaction evidence="11">
        <text>Couples ATP hydrolysis with the unwinding of duplex DNA by translocating in the 3'-5' direction.</text>
        <dbReference type="EC" id="5.6.2.4"/>
    </reaction>
</comment>
<evidence type="ECO:0000256" key="1">
    <source>
        <dbReference type="ARBA" id="ARBA00022722"/>
    </source>
</evidence>
<feature type="domain" description="UvrD-like helicase ATP-binding" evidence="15">
    <location>
        <begin position="1"/>
        <end position="468"/>
    </location>
</feature>
<dbReference type="GO" id="GO:0005829">
    <property type="term" value="C:cytosol"/>
    <property type="evidence" value="ECO:0007669"/>
    <property type="project" value="TreeGrafter"/>
</dbReference>
<keyword evidence="6" id="KW-0269">Exonuclease</keyword>
<dbReference type="Pfam" id="PF12705">
    <property type="entry name" value="PDDEXK_1"/>
    <property type="match status" value="1"/>
</dbReference>
<dbReference type="GO" id="GO:0004527">
    <property type="term" value="F:exonuclease activity"/>
    <property type="evidence" value="ECO:0007669"/>
    <property type="project" value="UniProtKB-KW"/>
</dbReference>
<dbReference type="Proteomes" id="UP001319200">
    <property type="component" value="Unassembled WGS sequence"/>
</dbReference>
<dbReference type="InterPro" id="IPR027417">
    <property type="entry name" value="P-loop_NTPase"/>
</dbReference>
<keyword evidence="5 14" id="KW-0347">Helicase</keyword>
<accession>A0AAP2GKJ7</accession>
<evidence type="ECO:0000256" key="4">
    <source>
        <dbReference type="ARBA" id="ARBA00022801"/>
    </source>
</evidence>
<feature type="binding site" evidence="14">
    <location>
        <begin position="10"/>
        <end position="17"/>
    </location>
    <ligand>
        <name>ATP</name>
        <dbReference type="ChEBI" id="CHEBI:30616"/>
    </ligand>
</feature>
<dbReference type="RefSeq" id="WP_254166613.1">
    <property type="nucleotide sequence ID" value="NZ_JAHESF010000021.1"/>
</dbReference>
<evidence type="ECO:0000259" key="16">
    <source>
        <dbReference type="PROSITE" id="PS51217"/>
    </source>
</evidence>
<dbReference type="PROSITE" id="PS51198">
    <property type="entry name" value="UVRD_HELICASE_ATP_BIND"/>
    <property type="match status" value="1"/>
</dbReference>
<dbReference type="AlphaFoldDB" id="A0AAP2GKJ7"/>
<dbReference type="InterPro" id="IPR014017">
    <property type="entry name" value="DNA_helicase_UvrD-like_C"/>
</dbReference>
<keyword evidence="9" id="KW-0234">DNA repair</keyword>
<dbReference type="GO" id="GO:0000725">
    <property type="term" value="P:recombinational repair"/>
    <property type="evidence" value="ECO:0007669"/>
    <property type="project" value="TreeGrafter"/>
</dbReference>
<evidence type="ECO:0000256" key="13">
    <source>
        <dbReference type="ARBA" id="ARBA00048988"/>
    </source>
</evidence>
<organism evidence="17 18">
    <name type="scientific">Chryseosolibacter histidini</name>
    <dbReference type="NCBI Taxonomy" id="2782349"/>
    <lineage>
        <taxon>Bacteria</taxon>
        <taxon>Pseudomonadati</taxon>
        <taxon>Bacteroidota</taxon>
        <taxon>Cytophagia</taxon>
        <taxon>Cytophagales</taxon>
        <taxon>Chryseotaleaceae</taxon>
        <taxon>Chryseosolibacter</taxon>
    </lineage>
</organism>
<comment type="caution">
    <text evidence="17">The sequence shown here is derived from an EMBL/GenBank/DDBJ whole genome shotgun (WGS) entry which is preliminary data.</text>
</comment>
<evidence type="ECO:0000256" key="14">
    <source>
        <dbReference type="PROSITE-ProRule" id="PRU00560"/>
    </source>
</evidence>
<dbReference type="GO" id="GO:0005524">
    <property type="term" value="F:ATP binding"/>
    <property type="evidence" value="ECO:0007669"/>
    <property type="project" value="UniProtKB-UniRule"/>
</dbReference>
<dbReference type="SUPFAM" id="SSF52540">
    <property type="entry name" value="P-loop containing nucleoside triphosphate hydrolases"/>
    <property type="match status" value="1"/>
</dbReference>
<evidence type="ECO:0000313" key="18">
    <source>
        <dbReference type="Proteomes" id="UP001319200"/>
    </source>
</evidence>
<evidence type="ECO:0000256" key="7">
    <source>
        <dbReference type="ARBA" id="ARBA00022840"/>
    </source>
</evidence>
<dbReference type="InterPro" id="IPR014016">
    <property type="entry name" value="UvrD-like_ATP-bd"/>
</dbReference>
<dbReference type="Gene3D" id="3.90.320.10">
    <property type="match status" value="1"/>
</dbReference>
<dbReference type="InterPro" id="IPR011604">
    <property type="entry name" value="PDDEXK-like_dom_sf"/>
</dbReference>
<dbReference type="GO" id="GO:0043138">
    <property type="term" value="F:3'-5' DNA helicase activity"/>
    <property type="evidence" value="ECO:0007669"/>
    <property type="project" value="UniProtKB-EC"/>
</dbReference>
<proteinExistence type="predicted"/>
<feature type="domain" description="UvrD-like helicase C-terminal" evidence="16">
    <location>
        <begin position="492"/>
        <end position="761"/>
    </location>
</feature>
<evidence type="ECO:0000256" key="8">
    <source>
        <dbReference type="ARBA" id="ARBA00023125"/>
    </source>
</evidence>
<reference evidence="17 18" key="1">
    <citation type="submission" date="2021-05" db="EMBL/GenBank/DDBJ databases">
        <title>A Polyphasic approach of four new species of the genus Ohtaekwangia: Ohtaekwangia histidinii sp. nov., Ohtaekwangia cretensis sp. nov., Ohtaekwangia indiensis sp. nov., Ohtaekwangia reichenbachii sp. nov. from diverse environment.</title>
        <authorList>
            <person name="Octaviana S."/>
        </authorList>
    </citation>
    <scope>NUCLEOTIDE SEQUENCE [LARGE SCALE GENOMIC DNA]</scope>
    <source>
        <strain evidence="17 18">PWU4</strain>
    </source>
</reference>
<evidence type="ECO:0000256" key="6">
    <source>
        <dbReference type="ARBA" id="ARBA00022839"/>
    </source>
</evidence>
<dbReference type="Gene3D" id="3.40.50.300">
    <property type="entry name" value="P-loop containing nucleotide triphosphate hydrolases"/>
    <property type="match status" value="3"/>
</dbReference>
<dbReference type="GO" id="GO:0003677">
    <property type="term" value="F:DNA binding"/>
    <property type="evidence" value="ECO:0007669"/>
    <property type="project" value="UniProtKB-KW"/>
</dbReference>
<keyword evidence="8" id="KW-0238">DNA-binding</keyword>
<name>A0AAP2GKJ7_9BACT</name>
<keyword evidence="18" id="KW-1185">Reference proteome</keyword>
<keyword evidence="2 14" id="KW-0547">Nucleotide-binding</keyword>
<dbReference type="EC" id="5.6.2.4" evidence="12"/>
<evidence type="ECO:0000256" key="3">
    <source>
        <dbReference type="ARBA" id="ARBA00022763"/>
    </source>
</evidence>
<evidence type="ECO:0000313" key="17">
    <source>
        <dbReference type="EMBL" id="MBT1699114.1"/>
    </source>
</evidence>
<dbReference type="PANTHER" id="PTHR11070:SF67">
    <property type="entry name" value="DNA 3'-5' HELICASE"/>
    <property type="match status" value="1"/>
</dbReference>